<accession>A0A814Y3N8</accession>
<organism evidence="3 5">
    <name type="scientific">Didymodactylos carnosus</name>
    <dbReference type="NCBI Taxonomy" id="1234261"/>
    <lineage>
        <taxon>Eukaryota</taxon>
        <taxon>Metazoa</taxon>
        <taxon>Spiralia</taxon>
        <taxon>Gnathifera</taxon>
        <taxon>Rotifera</taxon>
        <taxon>Eurotatoria</taxon>
        <taxon>Bdelloidea</taxon>
        <taxon>Philodinida</taxon>
        <taxon>Philodinidae</taxon>
        <taxon>Didymodactylos</taxon>
    </lineage>
</organism>
<keyword evidence="1" id="KW-0472">Membrane</keyword>
<dbReference type="Proteomes" id="UP000681722">
    <property type="component" value="Unassembled WGS sequence"/>
</dbReference>
<dbReference type="SUPFAM" id="SSF53474">
    <property type="entry name" value="alpha/beta-Hydrolases"/>
    <property type="match status" value="1"/>
</dbReference>
<dbReference type="Pfam" id="PF01764">
    <property type="entry name" value="Lipase_3"/>
    <property type="match status" value="1"/>
</dbReference>
<feature type="transmembrane region" description="Helical" evidence="1">
    <location>
        <begin position="302"/>
        <end position="325"/>
    </location>
</feature>
<evidence type="ECO:0000259" key="2">
    <source>
        <dbReference type="Pfam" id="PF01764"/>
    </source>
</evidence>
<feature type="transmembrane region" description="Helical" evidence="1">
    <location>
        <begin position="378"/>
        <end position="397"/>
    </location>
</feature>
<dbReference type="EMBL" id="CAJOBC010009430">
    <property type="protein sequence ID" value="CAF3987795.1"/>
    <property type="molecule type" value="Genomic_DNA"/>
</dbReference>
<name>A0A814Y3N8_9BILA</name>
<keyword evidence="1" id="KW-0812">Transmembrane</keyword>
<feature type="transmembrane region" description="Helical" evidence="1">
    <location>
        <begin position="172"/>
        <end position="194"/>
    </location>
</feature>
<protein>
    <recommendedName>
        <fullName evidence="2">Fungal lipase-type domain-containing protein</fullName>
    </recommendedName>
</protein>
<feature type="transmembrane region" description="Helical" evidence="1">
    <location>
        <begin position="134"/>
        <end position="152"/>
    </location>
</feature>
<dbReference type="Proteomes" id="UP000663829">
    <property type="component" value="Unassembled WGS sequence"/>
</dbReference>
<evidence type="ECO:0000313" key="4">
    <source>
        <dbReference type="EMBL" id="CAF3987795.1"/>
    </source>
</evidence>
<feature type="transmembrane region" description="Helical" evidence="1">
    <location>
        <begin position="450"/>
        <end position="475"/>
    </location>
</feature>
<keyword evidence="5" id="KW-1185">Reference proteome</keyword>
<proteinExistence type="predicted"/>
<dbReference type="Gene3D" id="3.40.50.1820">
    <property type="entry name" value="alpha/beta hydrolase"/>
    <property type="match status" value="1"/>
</dbReference>
<evidence type="ECO:0000256" key="1">
    <source>
        <dbReference type="SAM" id="Phobius"/>
    </source>
</evidence>
<dbReference type="InterPro" id="IPR002921">
    <property type="entry name" value="Fungal_lipase-type"/>
</dbReference>
<comment type="caution">
    <text evidence="3">The sequence shown here is derived from an EMBL/GenBank/DDBJ whole genome shotgun (WGS) entry which is preliminary data.</text>
</comment>
<gene>
    <name evidence="3" type="ORF">GPM918_LOCUS24870</name>
    <name evidence="4" type="ORF">SRO942_LOCUS24873</name>
</gene>
<sequence length="796" mass="93023">MWFGFAVTFILQLLFRPFAIKTEDSSNITVILGSYLMIPAIVTFSAHYFWFIIQIGCHCFRLEQESHDCQCCSTDSMKKNCKCCLIKQQKIKNNQFIDNSLLFFIDMKPHIDFNTLTKGYIRKQLIINLRLKQLLRIMITVVTLAYAIYYIWSRKEWFNCFIISAGQVPLAMMWLLHILHLFAIISFIFFKLYCDGDKDLSLSNDQHKYDTSIAKKEWPMWCLVVCQLCLPLICQIIALCPIKIEIKSLFWIMFVVLLTIFHHRWDHISDENTFYIRNLCCCDGPIDIYFQHNKEETQKYNIILRFKIFITLILSVMCTCVAFILQTDILPQSQKNIGIAMIIIIFIFQIVLLLPPFIKCYSISFLNMQTLTIELMHCLMNVFWFIGFIFIIRISSIETNSKALFFLLCPLIYTLSTLFYYILHFVFRYRNKSKYPQSAIEEWTNSHHSVSIYVGAFYLMFILLAILGFAGLTILTNTVYYDKSPYVNTQNISGNYLLKQDYFDPSLTSWNTNRMEACNWQFDSTLNIQDMILLAALAYIPPNQLQKEFKHLFPLDYQLCSDNGTCYNYQDLGFGSVTYFTVTTPTMVIVSIRGTLLAYEFLIDADMWIESIIYQFISILFPWSRLYPEDFNSKLIQHLSLLERLVGRSSKEQSKRFYVPQMIKILQKIRQKFHMKKSFVVVGHSLGGGLAKLAGIALNNTDVLVSVSGPGITYAHSKIEETKHFTMEMINKRVFNIFHDRDLVPWFDKQEGLTQIVSCPKKFNRFKCHTATRLFCNVVKICGNPRNFTINPAICE</sequence>
<dbReference type="GO" id="GO:0006629">
    <property type="term" value="P:lipid metabolic process"/>
    <property type="evidence" value="ECO:0007669"/>
    <property type="project" value="InterPro"/>
</dbReference>
<dbReference type="AlphaFoldDB" id="A0A814Y3N8"/>
<dbReference type="EMBL" id="CAJNOQ010009427">
    <property type="protein sequence ID" value="CAF1224789.1"/>
    <property type="molecule type" value="Genomic_DNA"/>
</dbReference>
<evidence type="ECO:0000313" key="3">
    <source>
        <dbReference type="EMBL" id="CAF1224789.1"/>
    </source>
</evidence>
<feature type="transmembrane region" description="Helical" evidence="1">
    <location>
        <begin position="244"/>
        <end position="261"/>
    </location>
</feature>
<dbReference type="OrthoDB" id="58570at2759"/>
<feature type="transmembrane region" description="Helical" evidence="1">
    <location>
        <begin position="337"/>
        <end position="358"/>
    </location>
</feature>
<feature type="transmembrane region" description="Helical" evidence="1">
    <location>
        <begin position="29"/>
        <end position="53"/>
    </location>
</feature>
<keyword evidence="1" id="KW-1133">Transmembrane helix</keyword>
<feature type="domain" description="Fungal lipase-type" evidence="2">
    <location>
        <begin position="661"/>
        <end position="746"/>
    </location>
</feature>
<feature type="transmembrane region" description="Helical" evidence="1">
    <location>
        <begin position="403"/>
        <end position="429"/>
    </location>
</feature>
<reference evidence="3" key="1">
    <citation type="submission" date="2021-02" db="EMBL/GenBank/DDBJ databases">
        <authorList>
            <person name="Nowell W R."/>
        </authorList>
    </citation>
    <scope>NUCLEOTIDE SEQUENCE</scope>
</reference>
<dbReference type="InterPro" id="IPR029058">
    <property type="entry name" value="AB_hydrolase_fold"/>
</dbReference>
<evidence type="ECO:0000313" key="5">
    <source>
        <dbReference type="Proteomes" id="UP000663829"/>
    </source>
</evidence>